<proteinExistence type="predicted"/>
<keyword evidence="1" id="KW-0812">Transmembrane</keyword>
<evidence type="ECO:0000313" key="3">
    <source>
        <dbReference type="Proteomes" id="UP000008144"/>
    </source>
</evidence>
<name>H2XSE1_CIOIN</name>
<keyword evidence="1" id="KW-0472">Membrane</keyword>
<organism evidence="2 3">
    <name type="scientific">Ciona intestinalis</name>
    <name type="common">Transparent sea squirt</name>
    <name type="synonym">Ascidia intestinalis</name>
    <dbReference type="NCBI Taxonomy" id="7719"/>
    <lineage>
        <taxon>Eukaryota</taxon>
        <taxon>Metazoa</taxon>
        <taxon>Chordata</taxon>
        <taxon>Tunicata</taxon>
        <taxon>Ascidiacea</taxon>
        <taxon>Phlebobranchia</taxon>
        <taxon>Cionidae</taxon>
        <taxon>Ciona</taxon>
    </lineage>
</organism>
<feature type="transmembrane region" description="Helical" evidence="1">
    <location>
        <begin position="20"/>
        <end position="41"/>
    </location>
</feature>
<accession>H2XSE1</accession>
<protein>
    <submittedName>
        <fullName evidence="2">Uncharacterized protein</fullName>
    </submittedName>
</protein>
<dbReference type="AlphaFoldDB" id="H2XSE1"/>
<keyword evidence="1" id="KW-1133">Transmembrane helix</keyword>
<dbReference type="InParanoid" id="H2XSE1"/>
<dbReference type="Proteomes" id="UP000008144">
    <property type="component" value="Chromosome 1"/>
</dbReference>
<evidence type="ECO:0000256" key="1">
    <source>
        <dbReference type="SAM" id="Phobius"/>
    </source>
</evidence>
<sequence>MLCCQDWELIVKLLYFTTDYYYAENLLFFTVFLFSAVYHFWLNNKHANKFIRIAILLPHISGVFSFIVVLFYKFQFVLDHQ</sequence>
<reference evidence="2" key="4">
    <citation type="submission" date="2025-09" db="UniProtKB">
        <authorList>
            <consortium name="Ensembl"/>
        </authorList>
    </citation>
    <scope>IDENTIFICATION</scope>
</reference>
<reference evidence="3" key="1">
    <citation type="journal article" date="2002" name="Science">
        <title>The draft genome of Ciona intestinalis: insights into chordate and vertebrate origins.</title>
        <authorList>
            <person name="Dehal P."/>
            <person name="Satou Y."/>
            <person name="Campbell R.K."/>
            <person name="Chapman J."/>
            <person name="Degnan B."/>
            <person name="De Tomaso A."/>
            <person name="Davidson B."/>
            <person name="Di Gregorio A."/>
            <person name="Gelpke M."/>
            <person name="Goodstein D.M."/>
            <person name="Harafuji N."/>
            <person name="Hastings K.E."/>
            <person name="Ho I."/>
            <person name="Hotta K."/>
            <person name="Huang W."/>
            <person name="Kawashima T."/>
            <person name="Lemaire P."/>
            <person name="Martinez D."/>
            <person name="Meinertzhagen I.A."/>
            <person name="Necula S."/>
            <person name="Nonaka M."/>
            <person name="Putnam N."/>
            <person name="Rash S."/>
            <person name="Saiga H."/>
            <person name="Satake M."/>
            <person name="Terry A."/>
            <person name="Yamada L."/>
            <person name="Wang H.G."/>
            <person name="Awazu S."/>
            <person name="Azumi K."/>
            <person name="Boore J."/>
            <person name="Branno M."/>
            <person name="Chin-Bow S."/>
            <person name="DeSantis R."/>
            <person name="Doyle S."/>
            <person name="Francino P."/>
            <person name="Keys D.N."/>
            <person name="Haga S."/>
            <person name="Hayashi H."/>
            <person name="Hino K."/>
            <person name="Imai K.S."/>
            <person name="Inaba K."/>
            <person name="Kano S."/>
            <person name="Kobayashi K."/>
            <person name="Kobayashi M."/>
            <person name="Lee B.I."/>
            <person name="Makabe K.W."/>
            <person name="Manohar C."/>
            <person name="Matassi G."/>
            <person name="Medina M."/>
            <person name="Mochizuki Y."/>
            <person name="Mount S."/>
            <person name="Morishita T."/>
            <person name="Miura S."/>
            <person name="Nakayama A."/>
            <person name="Nishizaka S."/>
            <person name="Nomoto H."/>
            <person name="Ohta F."/>
            <person name="Oishi K."/>
            <person name="Rigoutsos I."/>
            <person name="Sano M."/>
            <person name="Sasaki A."/>
            <person name="Sasakura Y."/>
            <person name="Shoguchi E."/>
            <person name="Shin-i T."/>
            <person name="Spagnuolo A."/>
            <person name="Stainier D."/>
            <person name="Suzuki M.M."/>
            <person name="Tassy O."/>
            <person name="Takatori N."/>
            <person name="Tokuoka M."/>
            <person name="Yagi K."/>
            <person name="Yoshizaki F."/>
            <person name="Wada S."/>
            <person name="Zhang C."/>
            <person name="Hyatt P.D."/>
            <person name="Larimer F."/>
            <person name="Detter C."/>
            <person name="Doggett N."/>
            <person name="Glavina T."/>
            <person name="Hawkins T."/>
            <person name="Richardson P."/>
            <person name="Lucas S."/>
            <person name="Kohara Y."/>
            <person name="Levine M."/>
            <person name="Satoh N."/>
            <person name="Rokhsar D.S."/>
        </authorList>
    </citation>
    <scope>NUCLEOTIDE SEQUENCE [LARGE SCALE GENOMIC DNA]</scope>
</reference>
<reference evidence="2" key="2">
    <citation type="journal article" date="2008" name="Genome Biol.">
        <title>Improved genome assembly and evidence-based global gene model set for the chordate Ciona intestinalis: new insight into intron and operon populations.</title>
        <authorList>
            <person name="Satou Y."/>
            <person name="Mineta K."/>
            <person name="Ogasawara M."/>
            <person name="Sasakura Y."/>
            <person name="Shoguchi E."/>
            <person name="Ueno K."/>
            <person name="Yamada L."/>
            <person name="Matsumoto J."/>
            <person name="Wasserscheid J."/>
            <person name="Dewar K."/>
            <person name="Wiley G.B."/>
            <person name="Macmil S.L."/>
            <person name="Roe B.A."/>
            <person name="Zeller R.W."/>
            <person name="Hastings K.E."/>
            <person name="Lemaire P."/>
            <person name="Lindquist E."/>
            <person name="Endo T."/>
            <person name="Hotta K."/>
            <person name="Inaba K."/>
        </authorList>
    </citation>
    <scope>NUCLEOTIDE SEQUENCE [LARGE SCALE GENOMIC DNA]</scope>
    <source>
        <strain evidence="2">wild type</strain>
    </source>
</reference>
<feature type="transmembrane region" description="Helical" evidence="1">
    <location>
        <begin position="53"/>
        <end position="72"/>
    </location>
</feature>
<dbReference type="EMBL" id="EAAA01000133">
    <property type="status" value="NOT_ANNOTATED_CDS"/>
    <property type="molecule type" value="Genomic_DNA"/>
</dbReference>
<reference evidence="2" key="3">
    <citation type="submission" date="2025-08" db="UniProtKB">
        <authorList>
            <consortium name="Ensembl"/>
        </authorList>
    </citation>
    <scope>IDENTIFICATION</scope>
</reference>
<evidence type="ECO:0000313" key="2">
    <source>
        <dbReference type="Ensembl" id="ENSCINP00000032575.1"/>
    </source>
</evidence>
<keyword evidence="3" id="KW-1185">Reference proteome</keyword>
<dbReference type="HOGENOM" id="CLU_2573193_0_0_1"/>
<dbReference type="Ensembl" id="ENSCINT00000034750.1">
    <property type="protein sequence ID" value="ENSCINP00000032575.1"/>
    <property type="gene ID" value="ENSCING00000023000.1"/>
</dbReference>